<evidence type="ECO:0000256" key="1">
    <source>
        <dbReference type="SAM" id="MobiDB-lite"/>
    </source>
</evidence>
<name>U4LBI8_PYROM</name>
<evidence type="ECO:0000313" key="2">
    <source>
        <dbReference type="EMBL" id="CCX16627.1"/>
    </source>
</evidence>
<keyword evidence="3" id="KW-1185">Reference proteome</keyword>
<organism evidence="2 3">
    <name type="scientific">Pyronema omphalodes (strain CBS 100304)</name>
    <name type="common">Pyronema confluens</name>
    <dbReference type="NCBI Taxonomy" id="1076935"/>
    <lineage>
        <taxon>Eukaryota</taxon>
        <taxon>Fungi</taxon>
        <taxon>Dikarya</taxon>
        <taxon>Ascomycota</taxon>
        <taxon>Pezizomycotina</taxon>
        <taxon>Pezizomycetes</taxon>
        <taxon>Pezizales</taxon>
        <taxon>Pyronemataceae</taxon>
        <taxon>Pyronema</taxon>
    </lineage>
</organism>
<proteinExistence type="predicted"/>
<evidence type="ECO:0000313" key="3">
    <source>
        <dbReference type="Proteomes" id="UP000018144"/>
    </source>
</evidence>
<accession>U4LBI8</accession>
<sequence length="106" mass="11558">MAAISRQDGGRASGIKAGSTSNTFTIGYNNDQRLHSVEPVNRLARSSCGPVGLFPSQGGGRPVRTDRHRQRCASTAGVVCYVCIRLIPYKRDGRFVCDHVTRCCRC</sequence>
<dbReference type="Proteomes" id="UP000018144">
    <property type="component" value="Unassembled WGS sequence"/>
</dbReference>
<reference evidence="2 3" key="1">
    <citation type="journal article" date="2013" name="PLoS Genet.">
        <title>The genome and development-dependent transcriptomes of Pyronema confluens: a window into fungal evolution.</title>
        <authorList>
            <person name="Traeger S."/>
            <person name="Altegoer F."/>
            <person name="Freitag M."/>
            <person name="Gabaldon T."/>
            <person name="Kempken F."/>
            <person name="Kumar A."/>
            <person name="Marcet-Houben M."/>
            <person name="Poggeler S."/>
            <person name="Stajich J.E."/>
            <person name="Nowrousian M."/>
        </authorList>
    </citation>
    <scope>NUCLEOTIDE SEQUENCE [LARGE SCALE GENOMIC DNA]</scope>
    <source>
        <strain evidence="3">CBS 100304</strain>
        <tissue evidence="2">Vegetative mycelium</tissue>
    </source>
</reference>
<dbReference type="AlphaFoldDB" id="U4LBI8"/>
<dbReference type="EMBL" id="HF936491">
    <property type="protein sequence ID" value="CCX16627.1"/>
    <property type="molecule type" value="Genomic_DNA"/>
</dbReference>
<protein>
    <submittedName>
        <fullName evidence="2">Uncharacterized protein</fullName>
    </submittedName>
</protein>
<gene>
    <name evidence="2" type="ORF">PCON_03326</name>
</gene>
<feature type="region of interest" description="Disordered" evidence="1">
    <location>
        <begin position="1"/>
        <end position="23"/>
    </location>
</feature>